<sequence>MSFLTFKHVSKQYVDGKNNQGYAVRNANFSINKGELVVFVGPSGCGKSTFLRMLAGLEEITSGEIILEEQSLNDVDVKMRDIAMVFQDYALYPHMSVEENLSFGLKNQRKPKQTIMQKVDMACSLLDLSDFRKRMPKQLSGGQRQRVALGRAIVKEPKVFLLDEPLSNLDAKLRVQTRKMIADLHNRLKATMIYVTHDQTEAMTLADKIVVMNKGIIQQIDTPERIYLYPSNLFVAGFIGSPPMNLLRVKIKNSQSFKLSEFNVQVPDDYQVLLQPYVGKEVILGIRPEYIQLSELTTGESGIKPNLIEFLGSENLIYFMLEEGELIVKKNLSSKMSPSTNYGLKIKRENMHFFDPISGEHLKRRSSN</sequence>
<evidence type="ECO:0000256" key="2">
    <source>
        <dbReference type="ARBA" id="ARBA00022741"/>
    </source>
</evidence>
<dbReference type="PANTHER" id="PTHR43875">
    <property type="entry name" value="MALTODEXTRIN IMPORT ATP-BINDING PROTEIN MSMX"/>
    <property type="match status" value="1"/>
</dbReference>
<dbReference type="InterPro" id="IPR017871">
    <property type="entry name" value="ABC_transporter-like_CS"/>
</dbReference>
<gene>
    <name evidence="5" type="ORF">ACFSUE_11050</name>
</gene>
<keyword evidence="3 5" id="KW-0067">ATP-binding</keyword>
<keyword evidence="2" id="KW-0547">Nucleotide-binding</keyword>
<dbReference type="PROSITE" id="PS50893">
    <property type="entry name" value="ABC_TRANSPORTER_2"/>
    <property type="match status" value="1"/>
</dbReference>
<organism evidence="5 6">
    <name type="scientific">Sporolactobacillus shoreicorticis</name>
    <dbReference type="NCBI Taxonomy" id="1923877"/>
    <lineage>
        <taxon>Bacteria</taxon>
        <taxon>Bacillati</taxon>
        <taxon>Bacillota</taxon>
        <taxon>Bacilli</taxon>
        <taxon>Bacillales</taxon>
        <taxon>Sporolactobacillaceae</taxon>
        <taxon>Sporolactobacillus</taxon>
    </lineage>
</organism>
<name>A0ABW5S6J1_9BACL</name>
<dbReference type="Pfam" id="PF17912">
    <property type="entry name" value="OB_MalK"/>
    <property type="match status" value="1"/>
</dbReference>
<dbReference type="InterPro" id="IPR012340">
    <property type="entry name" value="NA-bd_OB-fold"/>
</dbReference>
<dbReference type="SUPFAM" id="SSF50331">
    <property type="entry name" value="MOP-like"/>
    <property type="match status" value="1"/>
</dbReference>
<keyword evidence="1" id="KW-0813">Transport</keyword>
<comment type="caution">
    <text evidence="5">The sequence shown here is derived from an EMBL/GenBank/DDBJ whole genome shotgun (WGS) entry which is preliminary data.</text>
</comment>
<dbReference type="RefSeq" id="WP_253057718.1">
    <property type="nucleotide sequence ID" value="NZ_JAMXWM010000001.1"/>
</dbReference>
<evidence type="ECO:0000256" key="1">
    <source>
        <dbReference type="ARBA" id="ARBA00022448"/>
    </source>
</evidence>
<dbReference type="InterPro" id="IPR027417">
    <property type="entry name" value="P-loop_NTPase"/>
</dbReference>
<accession>A0ABW5S6J1</accession>
<evidence type="ECO:0000313" key="5">
    <source>
        <dbReference type="EMBL" id="MFD2694160.1"/>
    </source>
</evidence>
<reference evidence="6" key="1">
    <citation type="journal article" date="2019" name="Int. J. Syst. Evol. Microbiol.">
        <title>The Global Catalogue of Microorganisms (GCM) 10K type strain sequencing project: providing services to taxonomists for standard genome sequencing and annotation.</title>
        <authorList>
            <consortium name="The Broad Institute Genomics Platform"/>
            <consortium name="The Broad Institute Genome Sequencing Center for Infectious Disease"/>
            <person name="Wu L."/>
            <person name="Ma J."/>
        </authorList>
    </citation>
    <scope>NUCLEOTIDE SEQUENCE [LARGE SCALE GENOMIC DNA]</scope>
    <source>
        <strain evidence="6">TISTR 2466</strain>
    </source>
</reference>
<dbReference type="PROSITE" id="PS00211">
    <property type="entry name" value="ABC_TRANSPORTER_1"/>
    <property type="match status" value="1"/>
</dbReference>
<dbReference type="SUPFAM" id="SSF52540">
    <property type="entry name" value="P-loop containing nucleoside triphosphate hydrolases"/>
    <property type="match status" value="1"/>
</dbReference>
<feature type="domain" description="ABC transporter" evidence="4">
    <location>
        <begin position="4"/>
        <end position="239"/>
    </location>
</feature>
<dbReference type="Gene3D" id="2.40.50.100">
    <property type="match status" value="1"/>
</dbReference>
<dbReference type="NCBIfam" id="NF008653">
    <property type="entry name" value="PRK11650.1"/>
    <property type="match status" value="1"/>
</dbReference>
<dbReference type="InterPro" id="IPR040582">
    <property type="entry name" value="OB_MalK-like"/>
</dbReference>
<dbReference type="PANTHER" id="PTHR43875:SF1">
    <property type="entry name" value="OSMOPROTECTIVE COMPOUNDS UPTAKE ATP-BINDING PROTEIN GGTA"/>
    <property type="match status" value="1"/>
</dbReference>
<proteinExistence type="predicted"/>
<dbReference type="SMART" id="SM00382">
    <property type="entry name" value="AAA"/>
    <property type="match status" value="1"/>
</dbReference>
<keyword evidence="6" id="KW-1185">Reference proteome</keyword>
<dbReference type="InterPro" id="IPR003439">
    <property type="entry name" value="ABC_transporter-like_ATP-bd"/>
</dbReference>
<evidence type="ECO:0000256" key="3">
    <source>
        <dbReference type="ARBA" id="ARBA00022840"/>
    </source>
</evidence>
<dbReference type="Gene3D" id="2.40.50.140">
    <property type="entry name" value="Nucleic acid-binding proteins"/>
    <property type="match status" value="1"/>
</dbReference>
<protein>
    <submittedName>
        <fullName evidence="5">ABC transporter ATP-binding protein</fullName>
    </submittedName>
</protein>
<dbReference type="GO" id="GO:0005524">
    <property type="term" value="F:ATP binding"/>
    <property type="evidence" value="ECO:0007669"/>
    <property type="project" value="UniProtKB-KW"/>
</dbReference>
<dbReference type="InterPro" id="IPR047641">
    <property type="entry name" value="ABC_transpr_MalK/UgpC-like"/>
</dbReference>
<dbReference type="InterPro" id="IPR008995">
    <property type="entry name" value="Mo/tungstate-bd_C_term_dom"/>
</dbReference>
<dbReference type="EMBL" id="JBHUMQ010000026">
    <property type="protein sequence ID" value="MFD2694160.1"/>
    <property type="molecule type" value="Genomic_DNA"/>
</dbReference>
<dbReference type="InterPro" id="IPR003593">
    <property type="entry name" value="AAA+_ATPase"/>
</dbReference>
<evidence type="ECO:0000259" key="4">
    <source>
        <dbReference type="PROSITE" id="PS50893"/>
    </source>
</evidence>
<dbReference type="Gene3D" id="3.40.50.300">
    <property type="entry name" value="P-loop containing nucleotide triphosphate hydrolases"/>
    <property type="match status" value="1"/>
</dbReference>
<dbReference type="Proteomes" id="UP001597399">
    <property type="component" value="Unassembled WGS sequence"/>
</dbReference>
<dbReference type="Pfam" id="PF00005">
    <property type="entry name" value="ABC_tran"/>
    <property type="match status" value="1"/>
</dbReference>
<evidence type="ECO:0000313" key="6">
    <source>
        <dbReference type="Proteomes" id="UP001597399"/>
    </source>
</evidence>